<keyword evidence="3" id="KW-0902">Two-component regulatory system</keyword>
<dbReference type="RefSeq" id="WP_323278485.1">
    <property type="nucleotide sequence ID" value="NZ_JAYGGQ010000004.1"/>
</dbReference>
<keyword evidence="2 6" id="KW-0418">Kinase</keyword>
<keyword evidence="4" id="KW-0812">Transmembrane</keyword>
<dbReference type="SUPFAM" id="SSF55874">
    <property type="entry name" value="ATPase domain of HSP90 chaperone/DNA topoisomerase II/histidine kinase"/>
    <property type="match status" value="1"/>
</dbReference>
<evidence type="ECO:0000256" key="3">
    <source>
        <dbReference type="ARBA" id="ARBA00023012"/>
    </source>
</evidence>
<gene>
    <name evidence="6" type="ORF">SPF06_07930</name>
</gene>
<feature type="transmembrane region" description="Helical" evidence="4">
    <location>
        <begin position="38"/>
        <end position="55"/>
    </location>
</feature>
<evidence type="ECO:0000313" key="6">
    <source>
        <dbReference type="EMBL" id="MEA5454645.1"/>
    </source>
</evidence>
<keyword evidence="4" id="KW-0472">Membrane</keyword>
<evidence type="ECO:0000259" key="5">
    <source>
        <dbReference type="Pfam" id="PF07730"/>
    </source>
</evidence>
<dbReference type="Gene3D" id="1.20.5.1930">
    <property type="match status" value="1"/>
</dbReference>
<dbReference type="PANTHER" id="PTHR24421">
    <property type="entry name" value="NITRATE/NITRITE SENSOR PROTEIN NARX-RELATED"/>
    <property type="match status" value="1"/>
</dbReference>
<sequence>MSPTIERPGQPGAGEIFGQDLSGLGTLGVLGARAARRWFAGASVAVALWTAGNWGHFAAAAIAAGQLPLRVAHLALFMLAFLLVPPYSWGSSLVRKIALLAVLVGLSIGFFLYDPQPGWYWTFVAVAAGLQQLPRPAFLSFIAALFVASFSIELAHDLTFVEAINQPALIASIGLLLAALGRQAQTLRALRAAQHELADLAVAEERNRVARDLHDILGHSLTVIAVKAELAGRLVRLDPDRAEREAADLEELARGALADVRATVQGFRGVSVATELAEARASLGSAGVAAHLPTAADAVSAAHRELFGWVLREGITNVVRHSRASVCEVAMGEDWIQIDDDGVGPGSAGSAPARGHGLDGLAERAEAAGFVLSLGRSELGGFRLRVSA</sequence>
<feature type="domain" description="Signal transduction histidine kinase subgroup 3 dimerisation and phosphoacceptor" evidence="5">
    <location>
        <begin position="205"/>
        <end position="268"/>
    </location>
</feature>
<protein>
    <submittedName>
        <fullName evidence="6">Histidine kinase</fullName>
    </submittedName>
</protein>
<comment type="caution">
    <text evidence="6">The sequence shown here is derived from an EMBL/GenBank/DDBJ whole genome shotgun (WGS) entry which is preliminary data.</text>
</comment>
<accession>A0ABU5T4S3</accession>
<evidence type="ECO:0000313" key="7">
    <source>
        <dbReference type="Proteomes" id="UP001304769"/>
    </source>
</evidence>
<feature type="transmembrane region" description="Helical" evidence="4">
    <location>
        <begin position="67"/>
        <end position="87"/>
    </location>
</feature>
<dbReference type="CDD" id="cd16917">
    <property type="entry name" value="HATPase_UhpB-NarQ-NarX-like"/>
    <property type="match status" value="1"/>
</dbReference>
<reference evidence="6 7" key="1">
    <citation type="submission" date="2023-12" db="EMBL/GenBank/DDBJ databases">
        <title>Sinomonas terricola sp. nov, isolated from litchi orchard soil in Guangdong, PR China.</title>
        <authorList>
            <person name="Jiaxin W."/>
            <person name="Yang Z."/>
            <person name="Honghui Z."/>
        </authorList>
    </citation>
    <scope>NUCLEOTIDE SEQUENCE [LARGE SCALE GENOMIC DNA]</scope>
    <source>
        <strain evidence="6 7">JGH33</strain>
    </source>
</reference>
<feature type="transmembrane region" description="Helical" evidence="4">
    <location>
        <begin position="133"/>
        <end position="152"/>
    </location>
</feature>
<dbReference type="PANTHER" id="PTHR24421:SF63">
    <property type="entry name" value="SENSOR HISTIDINE KINASE DESK"/>
    <property type="match status" value="1"/>
</dbReference>
<dbReference type="InterPro" id="IPR050482">
    <property type="entry name" value="Sensor_HK_TwoCompSys"/>
</dbReference>
<keyword evidence="4" id="KW-1133">Transmembrane helix</keyword>
<name>A0ABU5T4S3_9MICC</name>
<dbReference type="GO" id="GO:0016301">
    <property type="term" value="F:kinase activity"/>
    <property type="evidence" value="ECO:0007669"/>
    <property type="project" value="UniProtKB-KW"/>
</dbReference>
<dbReference type="EMBL" id="JAYGGQ010000004">
    <property type="protein sequence ID" value="MEA5454645.1"/>
    <property type="molecule type" value="Genomic_DNA"/>
</dbReference>
<evidence type="ECO:0000256" key="2">
    <source>
        <dbReference type="ARBA" id="ARBA00022777"/>
    </source>
</evidence>
<feature type="transmembrane region" description="Helical" evidence="4">
    <location>
        <begin position="93"/>
        <end position="113"/>
    </location>
</feature>
<evidence type="ECO:0000256" key="4">
    <source>
        <dbReference type="SAM" id="Phobius"/>
    </source>
</evidence>
<dbReference type="InterPro" id="IPR011712">
    <property type="entry name" value="Sig_transdc_His_kin_sub3_dim/P"/>
</dbReference>
<dbReference type="Proteomes" id="UP001304769">
    <property type="component" value="Unassembled WGS sequence"/>
</dbReference>
<dbReference type="InterPro" id="IPR036890">
    <property type="entry name" value="HATPase_C_sf"/>
</dbReference>
<keyword evidence="7" id="KW-1185">Reference proteome</keyword>
<dbReference type="Gene3D" id="3.30.565.10">
    <property type="entry name" value="Histidine kinase-like ATPase, C-terminal domain"/>
    <property type="match status" value="1"/>
</dbReference>
<proteinExistence type="predicted"/>
<feature type="transmembrane region" description="Helical" evidence="4">
    <location>
        <begin position="164"/>
        <end position="181"/>
    </location>
</feature>
<organism evidence="6 7">
    <name type="scientific">Sinomonas terricola</name>
    <dbReference type="NCBI Taxonomy" id="3110330"/>
    <lineage>
        <taxon>Bacteria</taxon>
        <taxon>Bacillati</taxon>
        <taxon>Actinomycetota</taxon>
        <taxon>Actinomycetes</taxon>
        <taxon>Micrococcales</taxon>
        <taxon>Micrococcaceae</taxon>
        <taxon>Sinomonas</taxon>
    </lineage>
</organism>
<keyword evidence="1" id="KW-0808">Transferase</keyword>
<dbReference type="Pfam" id="PF07730">
    <property type="entry name" value="HisKA_3"/>
    <property type="match status" value="1"/>
</dbReference>
<evidence type="ECO:0000256" key="1">
    <source>
        <dbReference type="ARBA" id="ARBA00022679"/>
    </source>
</evidence>